<gene>
    <name evidence="2" type="ORF">C1H84_07310</name>
    <name evidence="1" type="ORF">GT020_02795</name>
</gene>
<protein>
    <submittedName>
        <fullName evidence="1">DUF4262 domain-containing protein</fullName>
    </submittedName>
</protein>
<comment type="caution">
    <text evidence="2">The sequence shown here is derived from an EMBL/GenBank/DDBJ whole genome shotgun (WGS) entry which is preliminary data.</text>
</comment>
<evidence type="ECO:0000313" key="4">
    <source>
        <dbReference type="Proteomes" id="UP000477543"/>
    </source>
</evidence>
<dbReference type="EMBL" id="WYDN01000002">
    <property type="protein sequence ID" value="NAZ14995.1"/>
    <property type="molecule type" value="Genomic_DNA"/>
</dbReference>
<reference evidence="1 4" key="2">
    <citation type="submission" date="2020-01" db="EMBL/GenBank/DDBJ databases">
        <title>Glutamicibacter soli M275.</title>
        <authorList>
            <person name="Meng X."/>
        </authorList>
    </citation>
    <scope>NUCLEOTIDE SEQUENCE [LARGE SCALE GENOMIC DNA]</scope>
    <source>
        <strain evidence="1 4">M275</strain>
    </source>
</reference>
<sequence>MYRIARELDEAGFAVVAYLPDDGRTFAAFSIGLSSYGHPELVVTADCEESARCFLLHLIEQVLRRGKAFREGITSTPFFPSLEVVDITDPLAGLRIYDELLDAEDLRVFGVRPKHALDSAPADSTSVR</sequence>
<keyword evidence="3" id="KW-1185">Reference proteome</keyword>
<dbReference type="EMBL" id="POAF01000003">
    <property type="protein sequence ID" value="RBM01644.1"/>
    <property type="molecule type" value="Genomic_DNA"/>
</dbReference>
<evidence type="ECO:0000313" key="1">
    <source>
        <dbReference type="EMBL" id="NAZ14995.1"/>
    </source>
</evidence>
<evidence type="ECO:0000313" key="3">
    <source>
        <dbReference type="Proteomes" id="UP000252167"/>
    </source>
</evidence>
<reference evidence="2 3" key="1">
    <citation type="submission" date="2018-01" db="EMBL/GenBank/DDBJ databases">
        <title>Glutamicibacter soli strain NHPC-3 Whole genome sequence and assembly.</title>
        <authorList>
            <person name="Choudhury P."/>
            <person name="Gupta D."/>
            <person name="Sengupta K."/>
            <person name="Jawed A."/>
            <person name="Sultana N."/>
            <person name="Saha P."/>
        </authorList>
    </citation>
    <scope>NUCLEOTIDE SEQUENCE [LARGE SCALE GENOMIC DNA]</scope>
    <source>
        <strain evidence="2 3">NHPC-3</strain>
    </source>
</reference>
<dbReference type="InterPro" id="IPR025358">
    <property type="entry name" value="DUF4262"/>
</dbReference>
<name>A0A365YHZ8_9MICC</name>
<dbReference type="RefSeq" id="WP_047120095.1">
    <property type="nucleotide sequence ID" value="NZ_WYDN01000002.1"/>
</dbReference>
<proteinExistence type="predicted"/>
<evidence type="ECO:0000313" key="2">
    <source>
        <dbReference type="EMBL" id="RBM01644.1"/>
    </source>
</evidence>
<accession>A0A365YHZ8</accession>
<dbReference type="Proteomes" id="UP000477543">
    <property type="component" value="Unassembled WGS sequence"/>
</dbReference>
<organism evidence="2 3">
    <name type="scientific">Glutamicibacter soli</name>
    <dbReference type="NCBI Taxonomy" id="453836"/>
    <lineage>
        <taxon>Bacteria</taxon>
        <taxon>Bacillati</taxon>
        <taxon>Actinomycetota</taxon>
        <taxon>Actinomycetes</taxon>
        <taxon>Micrococcales</taxon>
        <taxon>Micrococcaceae</taxon>
        <taxon>Glutamicibacter</taxon>
    </lineage>
</organism>
<dbReference type="Proteomes" id="UP000252167">
    <property type="component" value="Unassembled WGS sequence"/>
</dbReference>
<dbReference type="AlphaFoldDB" id="A0A365YHZ8"/>
<dbReference type="Pfam" id="PF14081">
    <property type="entry name" value="DUF4262"/>
    <property type="match status" value="1"/>
</dbReference>